<reference evidence="2" key="1">
    <citation type="submission" date="2014-09" db="EMBL/GenBank/DDBJ databases">
        <authorList>
            <person name="Illeghems K.G."/>
        </authorList>
    </citation>
    <scope>NUCLEOTIDE SEQUENCE [LARGE SCALE GENOMIC DNA]</scope>
    <source>
        <strain evidence="2">108B</strain>
    </source>
</reference>
<organism evidence="1 2">
    <name type="scientific">Acetobacter senegalensis</name>
    <dbReference type="NCBI Taxonomy" id="446692"/>
    <lineage>
        <taxon>Bacteria</taxon>
        <taxon>Pseudomonadati</taxon>
        <taxon>Pseudomonadota</taxon>
        <taxon>Alphaproteobacteria</taxon>
        <taxon>Acetobacterales</taxon>
        <taxon>Acetobacteraceae</taxon>
        <taxon>Acetobacter</taxon>
    </lineage>
</organism>
<evidence type="ECO:0000313" key="1">
    <source>
        <dbReference type="EMBL" id="CEF42170.1"/>
    </source>
</evidence>
<sequence>MPAFLANEIEAGTDPFRKETMKHAVMMLVCAFALSACGMFKSEPKHLTTPAQWEKYGYHDHLHSDHK</sequence>
<name>A0A0U5EWK6_9PROT</name>
<dbReference type="AlphaFoldDB" id="A0A0U5EWK6"/>
<dbReference type="EMBL" id="LN606600">
    <property type="protein sequence ID" value="CEF42170.1"/>
    <property type="molecule type" value="Genomic_DNA"/>
</dbReference>
<proteinExistence type="predicted"/>
<evidence type="ECO:0000313" key="2">
    <source>
        <dbReference type="Proteomes" id="UP000056109"/>
    </source>
</evidence>
<keyword evidence="2" id="KW-1185">Reference proteome</keyword>
<accession>A0A0U5EWK6</accession>
<gene>
    <name evidence="1" type="ORF">ASN_2916</name>
</gene>
<dbReference type="KEGG" id="asz:ASN_2916"/>
<protein>
    <submittedName>
        <fullName evidence="1">Uncharacterized protein</fullName>
    </submittedName>
</protein>
<dbReference type="Proteomes" id="UP000056109">
    <property type="component" value="Chromosome I"/>
</dbReference>